<reference evidence="2" key="1">
    <citation type="journal article" date="2023" name="Nat. Commun.">
        <title>Diploid and tetraploid genomes of Acorus and the evolution of monocots.</title>
        <authorList>
            <person name="Ma L."/>
            <person name="Liu K.W."/>
            <person name="Li Z."/>
            <person name="Hsiao Y.Y."/>
            <person name="Qi Y."/>
            <person name="Fu T."/>
            <person name="Tang G.D."/>
            <person name="Zhang D."/>
            <person name="Sun W.H."/>
            <person name="Liu D.K."/>
            <person name="Li Y."/>
            <person name="Chen G.Z."/>
            <person name="Liu X.D."/>
            <person name="Liao X.Y."/>
            <person name="Jiang Y.T."/>
            <person name="Yu X."/>
            <person name="Hao Y."/>
            <person name="Huang J."/>
            <person name="Zhao X.W."/>
            <person name="Ke S."/>
            <person name="Chen Y.Y."/>
            <person name="Wu W.L."/>
            <person name="Hsu J.L."/>
            <person name="Lin Y.F."/>
            <person name="Huang M.D."/>
            <person name="Li C.Y."/>
            <person name="Huang L."/>
            <person name="Wang Z.W."/>
            <person name="Zhao X."/>
            <person name="Zhong W.Y."/>
            <person name="Peng D.H."/>
            <person name="Ahmad S."/>
            <person name="Lan S."/>
            <person name="Zhang J.S."/>
            <person name="Tsai W.C."/>
            <person name="Van de Peer Y."/>
            <person name="Liu Z.J."/>
        </authorList>
    </citation>
    <scope>NUCLEOTIDE SEQUENCE</scope>
    <source>
        <strain evidence="2">CP</strain>
    </source>
</reference>
<accession>A0AAV9EQC5</accession>
<proteinExistence type="predicted"/>
<comment type="caution">
    <text evidence="2">The sequence shown here is derived from an EMBL/GenBank/DDBJ whole genome shotgun (WGS) entry which is preliminary data.</text>
</comment>
<organism evidence="2 3">
    <name type="scientific">Acorus calamus</name>
    <name type="common">Sweet flag</name>
    <dbReference type="NCBI Taxonomy" id="4465"/>
    <lineage>
        <taxon>Eukaryota</taxon>
        <taxon>Viridiplantae</taxon>
        <taxon>Streptophyta</taxon>
        <taxon>Embryophyta</taxon>
        <taxon>Tracheophyta</taxon>
        <taxon>Spermatophyta</taxon>
        <taxon>Magnoliopsida</taxon>
        <taxon>Liliopsida</taxon>
        <taxon>Acoraceae</taxon>
        <taxon>Acorus</taxon>
    </lineage>
</organism>
<evidence type="ECO:0000313" key="2">
    <source>
        <dbReference type="EMBL" id="KAK1315761.1"/>
    </source>
</evidence>
<keyword evidence="3" id="KW-1185">Reference proteome</keyword>
<name>A0AAV9EQC5_ACOCL</name>
<feature type="region of interest" description="Disordered" evidence="1">
    <location>
        <begin position="119"/>
        <end position="146"/>
    </location>
</feature>
<feature type="compositionally biased region" description="Basic residues" evidence="1">
    <location>
        <begin position="130"/>
        <end position="142"/>
    </location>
</feature>
<evidence type="ECO:0000313" key="3">
    <source>
        <dbReference type="Proteomes" id="UP001180020"/>
    </source>
</evidence>
<dbReference type="Proteomes" id="UP001180020">
    <property type="component" value="Unassembled WGS sequence"/>
</dbReference>
<dbReference type="EMBL" id="JAUJYO010000005">
    <property type="protein sequence ID" value="KAK1315761.1"/>
    <property type="molecule type" value="Genomic_DNA"/>
</dbReference>
<evidence type="ECO:0000256" key="1">
    <source>
        <dbReference type="SAM" id="MobiDB-lite"/>
    </source>
</evidence>
<dbReference type="AlphaFoldDB" id="A0AAV9EQC5"/>
<gene>
    <name evidence="2" type="ORF">QJS10_CPA05g02080</name>
</gene>
<reference evidence="2" key="2">
    <citation type="submission" date="2023-06" db="EMBL/GenBank/DDBJ databases">
        <authorList>
            <person name="Ma L."/>
            <person name="Liu K.-W."/>
            <person name="Li Z."/>
            <person name="Hsiao Y.-Y."/>
            <person name="Qi Y."/>
            <person name="Fu T."/>
            <person name="Tang G."/>
            <person name="Zhang D."/>
            <person name="Sun W.-H."/>
            <person name="Liu D.-K."/>
            <person name="Li Y."/>
            <person name="Chen G.-Z."/>
            <person name="Liu X.-D."/>
            <person name="Liao X.-Y."/>
            <person name="Jiang Y.-T."/>
            <person name="Yu X."/>
            <person name="Hao Y."/>
            <person name="Huang J."/>
            <person name="Zhao X.-W."/>
            <person name="Ke S."/>
            <person name="Chen Y.-Y."/>
            <person name="Wu W.-L."/>
            <person name="Hsu J.-L."/>
            <person name="Lin Y.-F."/>
            <person name="Huang M.-D."/>
            <person name="Li C.-Y."/>
            <person name="Huang L."/>
            <person name="Wang Z.-W."/>
            <person name="Zhao X."/>
            <person name="Zhong W.-Y."/>
            <person name="Peng D.-H."/>
            <person name="Ahmad S."/>
            <person name="Lan S."/>
            <person name="Zhang J.-S."/>
            <person name="Tsai W.-C."/>
            <person name="Van De Peer Y."/>
            <person name="Liu Z.-J."/>
        </authorList>
    </citation>
    <scope>NUCLEOTIDE SEQUENCE</scope>
    <source>
        <strain evidence="2">CP</strain>
        <tissue evidence="2">Leaves</tissue>
    </source>
</reference>
<protein>
    <submittedName>
        <fullName evidence="2">Uncharacterized protein</fullName>
    </submittedName>
</protein>
<sequence>MRAREANLNPHCKVYGHPTPSTQEIQYRTVLNFTGCSLSYSASSKGGGYYGKLVQFGLRTVRDSYVSPVGGCGHRIFVHFPAKLGAGNNLGFHPQPREIFQRRLFSSKVGAYPHFEEGSSGVVGTQKSGSLKKKRRYGARKKGGADRGRSVIQNAVSAESKVISQESKKGGEIIFQTGKEVADKGASEKNQHVAALVDCFTGAKSLTGYNVLSSTVKIRKSDPSWRLRSAAARKRGAAKMRKLTIRM</sequence>